<accession>A0A5A7TNG7</accession>
<dbReference type="EMBL" id="SSTD01015428">
    <property type="protein sequence ID" value="TYK02677.1"/>
    <property type="molecule type" value="Genomic_DNA"/>
</dbReference>
<feature type="region of interest" description="Disordered" evidence="1">
    <location>
        <begin position="108"/>
        <end position="148"/>
    </location>
</feature>
<dbReference type="AlphaFoldDB" id="A0A5A7TNG7"/>
<evidence type="ECO:0000313" key="4">
    <source>
        <dbReference type="Proteomes" id="UP000321393"/>
    </source>
</evidence>
<protein>
    <submittedName>
        <fullName evidence="2">Cytochrome P450 CYP82D47-like</fullName>
    </submittedName>
</protein>
<reference evidence="4 5" key="1">
    <citation type="submission" date="2019-08" db="EMBL/GenBank/DDBJ databases">
        <title>Draft genome sequences of two oriental melons (Cucumis melo L. var makuwa).</title>
        <authorList>
            <person name="Kwon S.-Y."/>
        </authorList>
    </citation>
    <scope>NUCLEOTIDE SEQUENCE [LARGE SCALE GENOMIC DNA]</scope>
    <source>
        <strain evidence="5">cv. Chang Bougi</strain>
        <strain evidence="4">cv. SW 3</strain>
        <tissue evidence="2">Leaf</tissue>
    </source>
</reference>
<gene>
    <name evidence="3" type="ORF">E5676_scaffold1734G00260</name>
    <name evidence="2" type="ORF">E6C27_scaffold110G002630</name>
</gene>
<feature type="compositionally biased region" description="Polar residues" evidence="1">
    <location>
        <begin position="26"/>
        <end position="49"/>
    </location>
</feature>
<feature type="compositionally biased region" description="Low complexity" evidence="1">
    <location>
        <begin position="80"/>
        <end position="92"/>
    </location>
</feature>
<evidence type="ECO:0000313" key="5">
    <source>
        <dbReference type="Proteomes" id="UP000321947"/>
    </source>
</evidence>
<feature type="region of interest" description="Disordered" evidence="1">
    <location>
        <begin position="64"/>
        <end position="95"/>
    </location>
</feature>
<evidence type="ECO:0000313" key="2">
    <source>
        <dbReference type="EMBL" id="KAA0043347.1"/>
    </source>
</evidence>
<dbReference type="EMBL" id="SSTE01015327">
    <property type="protein sequence ID" value="KAA0043347.1"/>
    <property type="molecule type" value="Genomic_DNA"/>
</dbReference>
<feature type="compositionally biased region" description="Low complexity" evidence="1">
    <location>
        <begin position="127"/>
        <end position="138"/>
    </location>
</feature>
<dbReference type="Proteomes" id="UP000321393">
    <property type="component" value="Unassembled WGS sequence"/>
</dbReference>
<dbReference type="Proteomes" id="UP000321947">
    <property type="component" value="Unassembled WGS sequence"/>
</dbReference>
<sequence>MSSFSSGFEEIDAMFFEFGDEFNNAEGSSSVDDTSKLQSQPTPKGSQLLSGDEIYKTILGRRSSYSKGLGWGPKPKSRKSSASSSLTSCSQSRKVEEAKVLIEQQRIEHQKAKRRIEEKRRTSKLHAQQMEENAQQMEQMKKMIEEDD</sequence>
<proteinExistence type="predicted"/>
<feature type="compositionally biased region" description="Basic and acidic residues" evidence="1">
    <location>
        <begin position="139"/>
        <end position="148"/>
    </location>
</feature>
<dbReference type="OrthoDB" id="1921870at2759"/>
<evidence type="ECO:0000313" key="3">
    <source>
        <dbReference type="EMBL" id="TYK02677.1"/>
    </source>
</evidence>
<comment type="caution">
    <text evidence="2">The sequence shown here is derived from an EMBL/GenBank/DDBJ whole genome shotgun (WGS) entry which is preliminary data.</text>
</comment>
<organism evidence="2 4">
    <name type="scientific">Cucumis melo var. makuwa</name>
    <name type="common">Oriental melon</name>
    <dbReference type="NCBI Taxonomy" id="1194695"/>
    <lineage>
        <taxon>Eukaryota</taxon>
        <taxon>Viridiplantae</taxon>
        <taxon>Streptophyta</taxon>
        <taxon>Embryophyta</taxon>
        <taxon>Tracheophyta</taxon>
        <taxon>Spermatophyta</taxon>
        <taxon>Magnoliopsida</taxon>
        <taxon>eudicotyledons</taxon>
        <taxon>Gunneridae</taxon>
        <taxon>Pentapetalae</taxon>
        <taxon>rosids</taxon>
        <taxon>fabids</taxon>
        <taxon>Cucurbitales</taxon>
        <taxon>Cucurbitaceae</taxon>
        <taxon>Benincaseae</taxon>
        <taxon>Cucumis</taxon>
    </lineage>
</organism>
<feature type="region of interest" description="Disordered" evidence="1">
    <location>
        <begin position="26"/>
        <end position="52"/>
    </location>
</feature>
<evidence type="ECO:0000256" key="1">
    <source>
        <dbReference type="SAM" id="MobiDB-lite"/>
    </source>
</evidence>
<feature type="compositionally biased region" description="Basic and acidic residues" evidence="1">
    <location>
        <begin position="108"/>
        <end position="120"/>
    </location>
</feature>
<name>A0A5A7TNG7_CUCMM</name>